<dbReference type="EC" id="2.7.1.-" evidence="5"/>
<dbReference type="SUPFAM" id="SSF56399">
    <property type="entry name" value="ADP-ribosylation"/>
    <property type="match status" value="1"/>
</dbReference>
<organism evidence="6 7">
    <name type="scientific">Ramlibacter terrae</name>
    <dbReference type="NCBI Taxonomy" id="2732511"/>
    <lineage>
        <taxon>Bacteria</taxon>
        <taxon>Pseudomonadati</taxon>
        <taxon>Pseudomonadota</taxon>
        <taxon>Betaproteobacteria</taxon>
        <taxon>Burkholderiales</taxon>
        <taxon>Comamonadaceae</taxon>
        <taxon>Ramlibacter</taxon>
    </lineage>
</organism>
<sequence length="199" mass="21276">MSRSSGSPDQLAGVSRLLSKVLRHEPELIGVRLDAQGWADIDNLLLAIGRAASSPLAGKRLRGLPAVNRQFLQQVVAENDEGRFAVSSDGTRIRAVQGHSVRVDLGYAHEQPPKVLFHGTAAASLPSIERQGLVPGSRHAVHLSSARDAARAVGARHGRPVVLTVLAGRMQQDGLAFAQATNGGWLTESVPPKYLKRPR</sequence>
<dbReference type="PANTHER" id="PTHR12684">
    <property type="entry name" value="PUTATIVE PHOSPHOTRANSFERASE"/>
    <property type="match status" value="1"/>
</dbReference>
<evidence type="ECO:0000256" key="4">
    <source>
        <dbReference type="ARBA" id="ARBA00025212"/>
    </source>
</evidence>
<dbReference type="InterPro" id="IPR042081">
    <property type="entry name" value="RNA_2'-PTrans_C"/>
</dbReference>
<name>A0ABX6P6X8_9BURK</name>
<reference evidence="6 7" key="2">
    <citation type="submission" date="2020-05" db="EMBL/GenBank/DDBJ databases">
        <authorList>
            <person name="Khan S.A."/>
            <person name="Jeon C.O."/>
            <person name="Chun B.H."/>
        </authorList>
    </citation>
    <scope>NUCLEOTIDE SEQUENCE [LARGE SCALE GENOMIC DNA]</scope>
    <source>
        <strain evidence="6 7">H242</strain>
    </source>
</reference>
<dbReference type="Gene3D" id="1.10.10.970">
    <property type="entry name" value="RNA 2'-phosphotransferase, Tpt1/KptA family, N-terminal domain"/>
    <property type="match status" value="1"/>
</dbReference>
<accession>A0ABX6P6X8</accession>
<protein>
    <recommendedName>
        <fullName evidence="5">Probable RNA 2'-phosphotransferase</fullName>
        <ecNumber evidence="5">2.7.1.-</ecNumber>
    </recommendedName>
</protein>
<dbReference type="InterPro" id="IPR002745">
    <property type="entry name" value="Ptrans_KptA/Tpt1"/>
</dbReference>
<evidence type="ECO:0000256" key="3">
    <source>
        <dbReference type="ARBA" id="ARBA00023027"/>
    </source>
</evidence>
<dbReference type="HAMAP" id="MF_00299">
    <property type="entry name" value="KptA"/>
    <property type="match status" value="1"/>
</dbReference>
<gene>
    <name evidence="5" type="primary">kptA</name>
    <name evidence="6" type="ORF">HK414_22495</name>
</gene>
<dbReference type="EMBL" id="CP053418">
    <property type="protein sequence ID" value="QJW85901.1"/>
    <property type="molecule type" value="Genomic_DNA"/>
</dbReference>
<evidence type="ECO:0000256" key="5">
    <source>
        <dbReference type="HAMAP-Rule" id="MF_00299"/>
    </source>
</evidence>
<reference evidence="6 7" key="1">
    <citation type="submission" date="2020-05" db="EMBL/GenBank/DDBJ databases">
        <title>Ramlibacter rhizophilus sp. nov., isolated from rhizosphere soil of national flower Mugunghwa from South Korea.</title>
        <authorList>
            <person name="Zheng-Fei Y."/>
            <person name="Huan T."/>
        </authorList>
    </citation>
    <scope>NUCLEOTIDE SEQUENCE [LARGE SCALE GENOMIC DNA]</scope>
    <source>
        <strain evidence="6 7">H242</strain>
    </source>
</reference>
<keyword evidence="7" id="KW-1185">Reference proteome</keyword>
<proteinExistence type="inferred from homology"/>
<comment type="similarity">
    <text evidence="1 5">Belongs to the KptA/TPT1 family.</text>
</comment>
<evidence type="ECO:0000313" key="6">
    <source>
        <dbReference type="EMBL" id="QJW85901.1"/>
    </source>
</evidence>
<dbReference type="Proteomes" id="UP000500826">
    <property type="component" value="Chromosome"/>
</dbReference>
<dbReference type="Pfam" id="PF01885">
    <property type="entry name" value="PTS_2-RNA"/>
    <property type="match status" value="1"/>
</dbReference>
<dbReference type="PANTHER" id="PTHR12684:SF2">
    <property type="entry name" value="TRNA 2'-PHOSPHOTRANSFERASE 1"/>
    <property type="match status" value="1"/>
</dbReference>
<keyword evidence="2 5" id="KW-0808">Transferase</keyword>
<dbReference type="InterPro" id="IPR042080">
    <property type="entry name" value="RNA_2'-PTrans_N"/>
</dbReference>
<evidence type="ECO:0000256" key="1">
    <source>
        <dbReference type="ARBA" id="ARBA00009836"/>
    </source>
</evidence>
<evidence type="ECO:0000256" key="2">
    <source>
        <dbReference type="ARBA" id="ARBA00022679"/>
    </source>
</evidence>
<keyword evidence="3 5" id="KW-0520">NAD</keyword>
<comment type="function">
    <text evidence="4 5">Removes the 2'-phosphate from RNA via an intermediate in which the phosphate is ADP-ribosylated by NAD followed by a presumed transesterification to release the RNA and generate ADP-ribose 1''-2''-cyclic phosphate (APPR&gt;P). May function as an ADP-ribosylase.</text>
</comment>
<evidence type="ECO:0000313" key="7">
    <source>
        <dbReference type="Proteomes" id="UP000500826"/>
    </source>
</evidence>
<dbReference type="InterPro" id="IPR022928">
    <property type="entry name" value="RNA_2'-PTrans_KptA"/>
</dbReference>
<dbReference type="Gene3D" id="3.20.170.30">
    <property type="match status" value="1"/>
</dbReference>